<comment type="caution">
    <text evidence="6">The sequence shown here is derived from an EMBL/GenBank/DDBJ whole genome shotgun (WGS) entry which is preliminary data.</text>
</comment>
<keyword evidence="2" id="KW-0812">Transmembrane</keyword>
<dbReference type="GO" id="GO:0005886">
    <property type="term" value="C:plasma membrane"/>
    <property type="evidence" value="ECO:0007669"/>
    <property type="project" value="TreeGrafter"/>
</dbReference>
<feature type="transmembrane region" description="Helical" evidence="2">
    <location>
        <begin position="167"/>
        <end position="186"/>
    </location>
</feature>
<dbReference type="InterPro" id="IPR022257">
    <property type="entry name" value="PHM7_ext"/>
</dbReference>
<dbReference type="InterPro" id="IPR003864">
    <property type="entry name" value="CSC1/OSCA1-like_7TM"/>
</dbReference>
<dbReference type="EMBL" id="JAOQAV010000290">
    <property type="protein sequence ID" value="KAJ4175883.1"/>
    <property type="molecule type" value="Genomic_DNA"/>
</dbReference>
<evidence type="ECO:0000259" key="5">
    <source>
        <dbReference type="Pfam" id="PF14703"/>
    </source>
</evidence>
<dbReference type="PANTHER" id="PTHR13018">
    <property type="entry name" value="PROBABLE MEMBRANE PROTEIN DUF221-RELATED"/>
    <property type="match status" value="1"/>
</dbReference>
<evidence type="ECO:0008006" key="8">
    <source>
        <dbReference type="Google" id="ProtNLM"/>
    </source>
</evidence>
<dbReference type="InterPro" id="IPR027815">
    <property type="entry name" value="CSC1/OSCA1-like_cyt"/>
</dbReference>
<evidence type="ECO:0000259" key="4">
    <source>
        <dbReference type="Pfam" id="PF12621"/>
    </source>
</evidence>
<proteinExistence type="predicted"/>
<dbReference type="PANTHER" id="PTHR13018:SF20">
    <property type="entry name" value="SPORULATION-SPECIFIC PROTEIN 75"/>
    <property type="match status" value="1"/>
</dbReference>
<evidence type="ECO:0000313" key="7">
    <source>
        <dbReference type="Proteomes" id="UP001152087"/>
    </source>
</evidence>
<feature type="domain" description="10TM putative phosphate transporter extracellular tail" evidence="4">
    <location>
        <begin position="548"/>
        <end position="626"/>
    </location>
</feature>
<evidence type="ECO:0000256" key="1">
    <source>
        <dbReference type="SAM" id="MobiDB-lite"/>
    </source>
</evidence>
<feature type="transmembrane region" description="Helical" evidence="2">
    <location>
        <begin position="456"/>
        <end position="478"/>
    </location>
</feature>
<sequence>MPRVPGLSRMDSEKQGKLSMRDSGDGSGGGGGGGGTDCEKHDKVWPWWEILSSDDRPSHRLPLFGLPWLPGLAPFSKRVDTIDWCREQLDAMNSEIELLQKNPEDRFPLLDSAFIQFNTQVAAHMACQSEILRLPGQMTPRIIGFCPKGVIWANLGLSYRASWFRSMAAYGILLVMISLWSIPVAWTGALSQIDQLVEGSRWESLLEDRQMLRTAVQAFAGLLPTVLLALLLYLLPLFLELLAEFKGVKTHALRDEFVQRFYFVFLYIQIFLVVSIASFFTASIGELAANVRELQRARDVLDMLSRNLPKAANYFFSYMILQSLSASSATLLQGGTLITRYVLGPLLDSTPRAKWLRHTSPVSVRWSAVFPAYTNFACIALTYCIISPLISAFAILTFALLWAAQRYMIFYVYQSDYDTGGVLYPRALNQTFTGVYVMELCLAGLFFIVKDGDGRLACTAQGVIMILLFIATVLYQIWLNRAFAPLFHHLPIEGSDCLNETLRRGSSTQEHRVAECNVNDEACSRSDKVTSRKYLEVAADSAEYSELPTRLEDVPEGMRDMLVRTAFEHRALRARRPTLWIPKDHLGVSDWEVRQTARGTRHVSVCNRGASLDEKGVVSLDLCPPDQMQFDRVRL</sequence>
<dbReference type="InterPro" id="IPR045122">
    <property type="entry name" value="Csc1-like"/>
</dbReference>
<feature type="transmembrane region" description="Helical" evidence="2">
    <location>
        <begin position="260"/>
        <end position="284"/>
    </location>
</feature>
<accession>A0A9W8UUB9</accession>
<gene>
    <name evidence="6" type="ORF">NW755_014707</name>
</gene>
<feature type="domain" description="CSC1/OSCA1-like cytosolic" evidence="5">
    <location>
        <begin position="55"/>
        <end position="154"/>
    </location>
</feature>
<keyword evidence="7" id="KW-1185">Reference proteome</keyword>
<dbReference type="Proteomes" id="UP001152087">
    <property type="component" value="Unassembled WGS sequence"/>
</dbReference>
<evidence type="ECO:0000313" key="6">
    <source>
        <dbReference type="EMBL" id="KAJ4175883.1"/>
    </source>
</evidence>
<evidence type="ECO:0000259" key="3">
    <source>
        <dbReference type="Pfam" id="PF02714"/>
    </source>
</evidence>
<feature type="transmembrane region" description="Helical" evidence="2">
    <location>
        <begin position="215"/>
        <end position="239"/>
    </location>
</feature>
<dbReference type="Pfam" id="PF14703">
    <property type="entry name" value="PHM7_cyt"/>
    <property type="match status" value="1"/>
</dbReference>
<feature type="compositionally biased region" description="Basic and acidic residues" evidence="1">
    <location>
        <begin position="10"/>
        <end position="24"/>
    </location>
</feature>
<keyword evidence="2" id="KW-1133">Transmembrane helix</keyword>
<evidence type="ECO:0000256" key="2">
    <source>
        <dbReference type="SAM" id="Phobius"/>
    </source>
</evidence>
<organism evidence="6 7">
    <name type="scientific">Fusarium falciforme</name>
    <dbReference type="NCBI Taxonomy" id="195108"/>
    <lineage>
        <taxon>Eukaryota</taxon>
        <taxon>Fungi</taxon>
        <taxon>Dikarya</taxon>
        <taxon>Ascomycota</taxon>
        <taxon>Pezizomycotina</taxon>
        <taxon>Sordariomycetes</taxon>
        <taxon>Hypocreomycetidae</taxon>
        <taxon>Hypocreales</taxon>
        <taxon>Nectriaceae</taxon>
        <taxon>Fusarium</taxon>
        <taxon>Fusarium solani species complex</taxon>
    </lineage>
</organism>
<reference evidence="6" key="1">
    <citation type="submission" date="2022-09" db="EMBL/GenBank/DDBJ databases">
        <title>Fusarium specimens isolated from Avocado Roots.</title>
        <authorList>
            <person name="Stajich J."/>
            <person name="Roper C."/>
            <person name="Heimlech-Rivalta G."/>
        </authorList>
    </citation>
    <scope>NUCLEOTIDE SEQUENCE</scope>
    <source>
        <strain evidence="6">A02</strain>
    </source>
</reference>
<keyword evidence="2" id="KW-0472">Membrane</keyword>
<feature type="domain" description="CSC1/OSCA1-like 7TM region" evidence="3">
    <location>
        <begin position="165"/>
        <end position="446"/>
    </location>
</feature>
<dbReference type="Pfam" id="PF02714">
    <property type="entry name" value="RSN1_7TM"/>
    <property type="match status" value="1"/>
</dbReference>
<feature type="compositionally biased region" description="Gly residues" evidence="1">
    <location>
        <begin position="25"/>
        <end position="36"/>
    </location>
</feature>
<dbReference type="AlphaFoldDB" id="A0A9W8UUB9"/>
<dbReference type="Pfam" id="PF12621">
    <property type="entry name" value="PHM7_ext"/>
    <property type="match status" value="1"/>
</dbReference>
<name>A0A9W8UUB9_9HYPO</name>
<dbReference type="GO" id="GO:0005227">
    <property type="term" value="F:calcium-activated cation channel activity"/>
    <property type="evidence" value="ECO:0007669"/>
    <property type="project" value="InterPro"/>
</dbReference>
<feature type="transmembrane region" description="Helical" evidence="2">
    <location>
        <begin position="433"/>
        <end position="449"/>
    </location>
</feature>
<protein>
    <recommendedName>
        <fullName evidence="8">CSC1/OSCA1-like 7TM region domain-containing protein</fullName>
    </recommendedName>
</protein>
<feature type="region of interest" description="Disordered" evidence="1">
    <location>
        <begin position="1"/>
        <end position="38"/>
    </location>
</feature>